<keyword evidence="6 7" id="KW-0472">Membrane</keyword>
<evidence type="ECO:0000313" key="9">
    <source>
        <dbReference type="Proteomes" id="UP000824139"/>
    </source>
</evidence>
<keyword evidence="8" id="KW-0969">Cilium</keyword>
<dbReference type="PANTHER" id="PTHR30065">
    <property type="entry name" value="FLAGELLAR BIOSYNTHETIC PROTEIN FLIR"/>
    <property type="match status" value="1"/>
</dbReference>
<keyword evidence="8" id="KW-0966">Cell projection</keyword>
<feature type="transmembrane region" description="Helical" evidence="7">
    <location>
        <begin position="130"/>
        <end position="153"/>
    </location>
</feature>
<evidence type="ECO:0000256" key="7">
    <source>
        <dbReference type="SAM" id="Phobius"/>
    </source>
</evidence>
<sequence>MDTIYAELMKLFPTMNTALASGIYVFARVMGFFRLAPVFNKKEIPGMVKICLALLFTFLVTPFLKPETMAGTQDSFVLSILLNFVVGAIIGYIAQLILLAIDAGADMINMQMGLSSAMVLDPTTSSQVSILTRIISLLGILIFMNIGGVYWLIKAFLRSFEIFPLFATHLPLKELVNMDYLIKMSSNVLYMGLQIASPVLLATLGQDIILGVISKTAPQVNVFQLSFLFKPVFGAAIMVWILPMLLNVISDYFLTYSKIF</sequence>
<keyword evidence="4 7" id="KW-0812">Transmembrane</keyword>
<gene>
    <name evidence="8" type="ORF">IAD41_06205</name>
</gene>
<dbReference type="Pfam" id="PF01311">
    <property type="entry name" value="Bac_export_1"/>
    <property type="match status" value="1"/>
</dbReference>
<dbReference type="Proteomes" id="UP000824139">
    <property type="component" value="Unassembled WGS sequence"/>
</dbReference>
<reference evidence="8" key="1">
    <citation type="submission" date="2020-10" db="EMBL/GenBank/DDBJ databases">
        <authorList>
            <person name="Gilroy R."/>
        </authorList>
    </citation>
    <scope>NUCLEOTIDE SEQUENCE</scope>
    <source>
        <strain evidence="8">CHK152-2994</strain>
    </source>
</reference>
<name>A0A9D1FWE0_9BACT</name>
<comment type="similarity">
    <text evidence="2">Belongs to the FliR/MopE/SpaR family.</text>
</comment>
<reference evidence="8" key="2">
    <citation type="journal article" date="2021" name="PeerJ">
        <title>Extensive microbial diversity within the chicken gut microbiome revealed by metagenomics and culture.</title>
        <authorList>
            <person name="Gilroy R."/>
            <person name="Ravi A."/>
            <person name="Getino M."/>
            <person name="Pursley I."/>
            <person name="Horton D.L."/>
            <person name="Alikhan N.F."/>
            <person name="Baker D."/>
            <person name="Gharbi K."/>
            <person name="Hall N."/>
            <person name="Watson M."/>
            <person name="Adriaenssens E.M."/>
            <person name="Foster-Nyarko E."/>
            <person name="Jarju S."/>
            <person name="Secka A."/>
            <person name="Antonio M."/>
            <person name="Oren A."/>
            <person name="Chaudhuri R.R."/>
            <person name="La Ragione R."/>
            <person name="Hildebrand F."/>
            <person name="Pallen M.J."/>
        </authorList>
    </citation>
    <scope>NUCLEOTIDE SEQUENCE</scope>
    <source>
        <strain evidence="8">CHK152-2994</strain>
    </source>
</reference>
<feature type="transmembrane region" description="Helical" evidence="7">
    <location>
        <begin position="44"/>
        <end position="64"/>
    </location>
</feature>
<dbReference type="InterPro" id="IPR002010">
    <property type="entry name" value="T3SS_IM_R"/>
</dbReference>
<proteinExistence type="inferred from homology"/>
<dbReference type="PRINTS" id="PR00953">
    <property type="entry name" value="TYPE3IMRPROT"/>
</dbReference>
<feature type="transmembrane region" description="Helical" evidence="7">
    <location>
        <begin position="188"/>
        <end position="213"/>
    </location>
</feature>
<keyword evidence="5 7" id="KW-1133">Transmembrane helix</keyword>
<evidence type="ECO:0000256" key="1">
    <source>
        <dbReference type="ARBA" id="ARBA00004651"/>
    </source>
</evidence>
<accession>A0A9D1FWE0</accession>
<organism evidence="8 9">
    <name type="scientific">Candidatus Scatenecus faecavium</name>
    <dbReference type="NCBI Taxonomy" id="2840915"/>
    <lineage>
        <taxon>Bacteria</taxon>
        <taxon>Candidatus Scatenecus</taxon>
    </lineage>
</organism>
<keyword evidence="3" id="KW-1003">Cell membrane</keyword>
<evidence type="ECO:0000256" key="2">
    <source>
        <dbReference type="ARBA" id="ARBA00009772"/>
    </source>
</evidence>
<dbReference type="GO" id="GO:0006605">
    <property type="term" value="P:protein targeting"/>
    <property type="evidence" value="ECO:0007669"/>
    <property type="project" value="InterPro"/>
</dbReference>
<dbReference type="AlphaFoldDB" id="A0A9D1FWE0"/>
<evidence type="ECO:0000256" key="5">
    <source>
        <dbReference type="ARBA" id="ARBA00022989"/>
    </source>
</evidence>
<dbReference type="GO" id="GO:0005886">
    <property type="term" value="C:plasma membrane"/>
    <property type="evidence" value="ECO:0007669"/>
    <property type="project" value="UniProtKB-SubCell"/>
</dbReference>
<protein>
    <submittedName>
        <fullName evidence="8">Flagellar biosynthetic protein FliR</fullName>
    </submittedName>
</protein>
<comment type="subcellular location">
    <subcellularLocation>
        <location evidence="1">Cell membrane</location>
        <topology evidence="1">Multi-pass membrane protein</topology>
    </subcellularLocation>
</comment>
<feature type="transmembrane region" description="Helical" evidence="7">
    <location>
        <begin position="233"/>
        <end position="254"/>
    </location>
</feature>
<comment type="caution">
    <text evidence="8">The sequence shown here is derived from an EMBL/GenBank/DDBJ whole genome shotgun (WGS) entry which is preliminary data.</text>
</comment>
<feature type="transmembrane region" description="Helical" evidence="7">
    <location>
        <begin position="12"/>
        <end position="32"/>
    </location>
</feature>
<feature type="transmembrane region" description="Helical" evidence="7">
    <location>
        <begin position="76"/>
        <end position="101"/>
    </location>
</feature>
<evidence type="ECO:0000313" key="8">
    <source>
        <dbReference type="EMBL" id="HIS83178.1"/>
    </source>
</evidence>
<evidence type="ECO:0000256" key="4">
    <source>
        <dbReference type="ARBA" id="ARBA00022692"/>
    </source>
</evidence>
<keyword evidence="8" id="KW-0282">Flagellum</keyword>
<evidence type="ECO:0000256" key="3">
    <source>
        <dbReference type="ARBA" id="ARBA00022475"/>
    </source>
</evidence>
<dbReference type="EMBL" id="DVJO01000135">
    <property type="protein sequence ID" value="HIS83178.1"/>
    <property type="molecule type" value="Genomic_DNA"/>
</dbReference>
<dbReference type="PANTHER" id="PTHR30065:SF1">
    <property type="entry name" value="SURFACE PRESENTATION OF ANTIGENS PROTEIN SPAR"/>
    <property type="match status" value="1"/>
</dbReference>
<evidence type="ECO:0000256" key="6">
    <source>
        <dbReference type="ARBA" id="ARBA00023136"/>
    </source>
</evidence>